<evidence type="ECO:0000313" key="2">
    <source>
        <dbReference type="Proteomes" id="UP001239414"/>
    </source>
</evidence>
<gene>
    <name evidence="1" type="ORF">QPX34_07095</name>
</gene>
<reference evidence="1 2" key="1">
    <citation type="submission" date="2023-05" db="EMBL/GenBank/DDBJ databases">
        <title>Metabolic capabilities are highly conserved among human nasal-associated Corynebacterium species in pangenomic analyses.</title>
        <authorList>
            <person name="Tran T.H."/>
            <person name="Roberts A.Q."/>
            <person name="Escapa I.F."/>
            <person name="Gao W."/>
            <person name="Conlan S."/>
            <person name="Kong H."/>
            <person name="Segre J.A."/>
            <person name="Kelly M.S."/>
            <person name="Lemon K.P."/>
        </authorList>
    </citation>
    <scope>NUCLEOTIDE SEQUENCE [LARGE SCALE GENOMIC DNA]</scope>
    <source>
        <strain evidence="1 2">KPL3802</strain>
    </source>
</reference>
<proteinExistence type="predicted"/>
<organism evidence="1 2">
    <name type="scientific">Corynebacterium accolens</name>
    <dbReference type="NCBI Taxonomy" id="38284"/>
    <lineage>
        <taxon>Bacteria</taxon>
        <taxon>Bacillati</taxon>
        <taxon>Actinomycetota</taxon>
        <taxon>Actinomycetes</taxon>
        <taxon>Mycobacteriales</taxon>
        <taxon>Corynebacteriaceae</taxon>
        <taxon>Corynebacterium</taxon>
    </lineage>
</organism>
<dbReference type="RefSeq" id="WP_284612698.1">
    <property type="nucleotide sequence ID" value="NZ_JASNUO010000006.1"/>
</dbReference>
<comment type="caution">
    <text evidence="1">The sequence shown here is derived from an EMBL/GenBank/DDBJ whole genome shotgun (WGS) entry which is preliminary data.</text>
</comment>
<evidence type="ECO:0000313" key="1">
    <source>
        <dbReference type="EMBL" id="MDK4247791.1"/>
    </source>
</evidence>
<keyword evidence="2" id="KW-1185">Reference proteome</keyword>
<accession>A0ABT7FRM6</accession>
<dbReference type="EMBL" id="JASNUO010000006">
    <property type="protein sequence ID" value="MDK4247791.1"/>
    <property type="molecule type" value="Genomic_DNA"/>
</dbReference>
<protein>
    <submittedName>
        <fullName evidence="1">Uncharacterized protein</fullName>
    </submittedName>
</protein>
<sequence length="93" mass="11458">MTDPILHPNDQHIIISAMRHCRERPSYFLRHTTRWVMEHWDELDERTQDQLIQGTRLDLRLREEATPEEKAQLTREQPEWEAYLDFIERKMND</sequence>
<dbReference type="Proteomes" id="UP001239414">
    <property type="component" value="Unassembled WGS sequence"/>
</dbReference>
<name>A0ABT7FRM6_9CORY</name>